<evidence type="ECO:0000313" key="1">
    <source>
        <dbReference type="EMBL" id="KAI8530395.1"/>
    </source>
</evidence>
<keyword evidence="2" id="KW-1185">Reference proteome</keyword>
<comment type="caution">
    <text evidence="1">The sequence shown here is derived from an EMBL/GenBank/DDBJ whole genome shotgun (WGS) entry which is preliminary data.</text>
</comment>
<protein>
    <submittedName>
        <fullName evidence="1">Uncharacterized protein</fullName>
    </submittedName>
</protein>
<evidence type="ECO:0000313" key="2">
    <source>
        <dbReference type="Proteomes" id="UP001062846"/>
    </source>
</evidence>
<sequence>MVTASNSILKGLKSSFKYIGFEDGVSHVEARYPAILFKQQLTACVEKIFGLIRDNLKKEISPLLGLCIQAPKFQRVHGGKSSRSPGSVPQQSPSSQWDSIIRFLDSLMSRLRENHVPSFFVRKIATQVFSFINISLFNSLLLRRECCTFSNGEYVKSGLVELEKWIVSATEEFAGTSWHELNYIRQAVGFLVIHQKRKKSLDKIRQDLCPVVAQMREILNKDSQNLTSNSFLLDDDLSIPFSTEDIYMALPAIDPSLVELPMILSGYASAQFLVQPTK</sequence>
<reference evidence="1" key="1">
    <citation type="submission" date="2022-02" db="EMBL/GenBank/DDBJ databases">
        <title>Plant Genome Project.</title>
        <authorList>
            <person name="Zhang R.-G."/>
        </authorList>
    </citation>
    <scope>NUCLEOTIDE SEQUENCE</scope>
    <source>
        <strain evidence="1">AT1</strain>
    </source>
</reference>
<name>A0ACC0LNW4_RHOML</name>
<dbReference type="EMBL" id="CM046398">
    <property type="protein sequence ID" value="KAI8530395.1"/>
    <property type="molecule type" value="Genomic_DNA"/>
</dbReference>
<accession>A0ACC0LNW4</accession>
<organism evidence="1 2">
    <name type="scientific">Rhododendron molle</name>
    <name type="common">Chinese azalea</name>
    <name type="synonym">Azalea mollis</name>
    <dbReference type="NCBI Taxonomy" id="49168"/>
    <lineage>
        <taxon>Eukaryota</taxon>
        <taxon>Viridiplantae</taxon>
        <taxon>Streptophyta</taxon>
        <taxon>Embryophyta</taxon>
        <taxon>Tracheophyta</taxon>
        <taxon>Spermatophyta</taxon>
        <taxon>Magnoliopsida</taxon>
        <taxon>eudicotyledons</taxon>
        <taxon>Gunneridae</taxon>
        <taxon>Pentapetalae</taxon>
        <taxon>asterids</taxon>
        <taxon>Ericales</taxon>
        <taxon>Ericaceae</taxon>
        <taxon>Ericoideae</taxon>
        <taxon>Rhodoreae</taxon>
        <taxon>Rhododendron</taxon>
    </lineage>
</organism>
<dbReference type="Proteomes" id="UP001062846">
    <property type="component" value="Chromosome 11"/>
</dbReference>
<proteinExistence type="predicted"/>
<gene>
    <name evidence="1" type="ORF">RHMOL_Rhmol11G0055100</name>
</gene>